<feature type="transmembrane region" description="Helical" evidence="2">
    <location>
        <begin position="7"/>
        <end position="26"/>
    </location>
</feature>
<feature type="transmembrane region" description="Helical" evidence="2">
    <location>
        <begin position="32"/>
        <end position="59"/>
    </location>
</feature>
<proteinExistence type="predicted"/>
<feature type="region of interest" description="Disordered" evidence="1">
    <location>
        <begin position="69"/>
        <end position="92"/>
    </location>
</feature>
<keyword evidence="2" id="KW-0472">Membrane</keyword>
<protein>
    <submittedName>
        <fullName evidence="3">Uncharacterized protein</fullName>
    </submittedName>
</protein>
<evidence type="ECO:0000256" key="2">
    <source>
        <dbReference type="SAM" id="Phobius"/>
    </source>
</evidence>
<dbReference type="Proteomes" id="UP000325292">
    <property type="component" value="Chromosome"/>
</dbReference>
<evidence type="ECO:0000313" key="4">
    <source>
        <dbReference type="Proteomes" id="UP000325292"/>
    </source>
</evidence>
<dbReference type="EMBL" id="CP019454">
    <property type="protein sequence ID" value="AUW93114.1"/>
    <property type="molecule type" value="Genomic_DNA"/>
</dbReference>
<reference evidence="3 4" key="1">
    <citation type="journal article" date="2019" name="Sci. Rep.">
        <title>Sulfobacillus thermotolerans: new insights into resistance and metabolic capacities of acidophilic chemolithotrophs.</title>
        <authorList>
            <person name="Panyushkina A.E."/>
            <person name="Babenko V.V."/>
            <person name="Nikitina A.S."/>
            <person name="Selezneva O.V."/>
            <person name="Tsaplina I.A."/>
            <person name="Letarova M.A."/>
            <person name="Kostryukova E.S."/>
            <person name="Letarov A.V."/>
        </authorList>
    </citation>
    <scope>NUCLEOTIDE SEQUENCE [LARGE SCALE GENOMIC DNA]</scope>
    <source>
        <strain evidence="3 4">Kr1</strain>
    </source>
</reference>
<accession>A0ABM6RPA9</accession>
<keyword evidence="4" id="KW-1185">Reference proteome</keyword>
<organism evidence="3 4">
    <name type="scientific">Sulfobacillus thermotolerans</name>
    <dbReference type="NCBI Taxonomy" id="338644"/>
    <lineage>
        <taxon>Bacteria</taxon>
        <taxon>Bacillati</taxon>
        <taxon>Bacillota</taxon>
        <taxon>Clostridia</taxon>
        <taxon>Eubacteriales</taxon>
        <taxon>Clostridiales Family XVII. Incertae Sedis</taxon>
        <taxon>Sulfobacillus</taxon>
    </lineage>
</organism>
<sequence>MKLLQKSIGSLLVGLGLTSLVFHFNSHVSHSPLIAVLLTMVLGYLAWTLSVLITWVYWARHPHNPTTHRPAAPPISLAHHQQHFPGGTHRAS</sequence>
<evidence type="ECO:0000313" key="3">
    <source>
        <dbReference type="EMBL" id="AUW93114.1"/>
    </source>
</evidence>
<keyword evidence="2" id="KW-1133">Transmembrane helix</keyword>
<name>A0ABM6RPA9_9FIRM</name>
<keyword evidence="2" id="KW-0812">Transmembrane</keyword>
<gene>
    <name evidence="3" type="ORF">BXT84_03395</name>
</gene>
<evidence type="ECO:0000256" key="1">
    <source>
        <dbReference type="SAM" id="MobiDB-lite"/>
    </source>
</evidence>